<comment type="caution">
    <text evidence="1">The sequence shown here is derived from an EMBL/GenBank/DDBJ whole genome shotgun (WGS) entry which is preliminary data.</text>
</comment>
<feature type="non-terminal residue" evidence="1">
    <location>
        <position position="1"/>
    </location>
</feature>
<dbReference type="InterPro" id="IPR011659">
    <property type="entry name" value="WD40"/>
</dbReference>
<dbReference type="EMBL" id="BART01030495">
    <property type="protein sequence ID" value="GAH17506.1"/>
    <property type="molecule type" value="Genomic_DNA"/>
</dbReference>
<dbReference type="Pfam" id="PF07676">
    <property type="entry name" value="PD40"/>
    <property type="match status" value="1"/>
</dbReference>
<gene>
    <name evidence="1" type="ORF">S01H4_53230</name>
</gene>
<dbReference type="SUPFAM" id="SSF82171">
    <property type="entry name" value="DPP6 N-terminal domain-like"/>
    <property type="match status" value="1"/>
</dbReference>
<dbReference type="InterPro" id="IPR011042">
    <property type="entry name" value="6-blade_b-propeller_TolB-like"/>
</dbReference>
<evidence type="ECO:0000313" key="1">
    <source>
        <dbReference type="EMBL" id="GAH17506.1"/>
    </source>
</evidence>
<sequence length="99" mass="10713">NWSPDGTLIAFDTHGYDVGQFCNAVFVVDADGTNPRFVACGVEPAFSPDGTEIVYSTWYDRPPGPGLIEPADILVVEIDGTNKRCVSCDEATTDVDPDW</sequence>
<proteinExistence type="predicted"/>
<accession>X1D9Q5</accession>
<name>X1D9Q5_9ZZZZ</name>
<protein>
    <recommendedName>
        <fullName evidence="2">Dipeptidylpeptidase IV N-terminal domain-containing protein</fullName>
    </recommendedName>
</protein>
<dbReference type="AlphaFoldDB" id="X1D9Q5"/>
<evidence type="ECO:0008006" key="2">
    <source>
        <dbReference type="Google" id="ProtNLM"/>
    </source>
</evidence>
<reference evidence="1" key="1">
    <citation type="journal article" date="2014" name="Front. Microbiol.">
        <title>High frequency of phylogenetically diverse reductive dehalogenase-homologous genes in deep subseafloor sedimentary metagenomes.</title>
        <authorList>
            <person name="Kawai M."/>
            <person name="Futagami T."/>
            <person name="Toyoda A."/>
            <person name="Takaki Y."/>
            <person name="Nishi S."/>
            <person name="Hori S."/>
            <person name="Arai W."/>
            <person name="Tsubouchi T."/>
            <person name="Morono Y."/>
            <person name="Uchiyama I."/>
            <person name="Ito T."/>
            <person name="Fujiyama A."/>
            <person name="Inagaki F."/>
            <person name="Takami H."/>
        </authorList>
    </citation>
    <scope>NUCLEOTIDE SEQUENCE</scope>
    <source>
        <strain evidence="1">Expedition CK06-06</strain>
    </source>
</reference>
<organism evidence="1">
    <name type="scientific">marine sediment metagenome</name>
    <dbReference type="NCBI Taxonomy" id="412755"/>
    <lineage>
        <taxon>unclassified sequences</taxon>
        <taxon>metagenomes</taxon>
        <taxon>ecological metagenomes</taxon>
    </lineage>
</organism>
<dbReference type="Gene3D" id="2.120.10.30">
    <property type="entry name" value="TolB, C-terminal domain"/>
    <property type="match status" value="1"/>
</dbReference>